<dbReference type="eggNOG" id="COG3900">
    <property type="taxonomic scope" value="Bacteria"/>
</dbReference>
<keyword evidence="4" id="KW-1185">Reference proteome</keyword>
<protein>
    <submittedName>
        <fullName evidence="3">Putative periplasmic protein</fullName>
    </submittedName>
</protein>
<dbReference type="RefSeq" id="WP_014200420.1">
    <property type="nucleotide sequence ID" value="NC_016599.1"/>
</dbReference>
<dbReference type="AlphaFoldDB" id="G8R548"/>
<dbReference type="Proteomes" id="UP000005631">
    <property type="component" value="Chromosome"/>
</dbReference>
<evidence type="ECO:0000256" key="2">
    <source>
        <dbReference type="SAM" id="SignalP"/>
    </source>
</evidence>
<dbReference type="HOGENOM" id="CLU_074811_2_0_10"/>
<sequence length="247" mass="28177">MRYYLFMALWLSATMAIAQERQVDPVAVSIMDRMASVIGNLHSCSFSLTASNDINDYPYGMTTHFTESEVQMLGPDKMLIHSRGDDHHKGFWYNGDKIVYYSYAENNYAVMDAPGNILSAIDSVHHTYGIDFPAADFFYPTFTDDILVHFDEVQYIGEKKLNDKECFHIKASNKDMVVQFWIADDAFNLPMRFSIVYLNQEGNPRYEATFKDWKINPVLPEAIFEFAAPPGARQIAIAVKSTTTSKK</sequence>
<dbReference type="OrthoDB" id="835919at2"/>
<dbReference type="STRING" id="926562.Oweho_0035"/>
<proteinExistence type="predicted"/>
<dbReference type="InterPro" id="IPR029046">
    <property type="entry name" value="LolA/LolB/LppX"/>
</dbReference>
<reference evidence="3 4" key="1">
    <citation type="journal article" date="2012" name="Stand. Genomic Sci.">
        <title>Genome sequence of the orange-pigmented seawater bacterium Owenweeksia hongkongensis type strain (UST20020801(T)).</title>
        <authorList>
            <person name="Riedel T."/>
            <person name="Held B."/>
            <person name="Nolan M."/>
            <person name="Lucas S."/>
            <person name="Lapidus A."/>
            <person name="Tice H."/>
            <person name="Del Rio T.G."/>
            <person name="Cheng J.F."/>
            <person name="Han C."/>
            <person name="Tapia R."/>
            <person name="Goodwin L.A."/>
            <person name="Pitluck S."/>
            <person name="Liolios K."/>
            <person name="Mavromatis K."/>
            <person name="Pagani I."/>
            <person name="Ivanova N."/>
            <person name="Mikhailova N."/>
            <person name="Pati A."/>
            <person name="Chen A."/>
            <person name="Palaniappan K."/>
            <person name="Rohde M."/>
            <person name="Tindall B.J."/>
            <person name="Detter J.C."/>
            <person name="Goker M."/>
            <person name="Woyke T."/>
            <person name="Bristow J."/>
            <person name="Eisen J.A."/>
            <person name="Markowitz V."/>
            <person name="Hugenholtz P."/>
            <person name="Klenk H.P."/>
            <person name="Kyrpides N.C."/>
        </authorList>
    </citation>
    <scope>NUCLEOTIDE SEQUENCE</scope>
    <source>
        <strain evidence="4">DSM 17368 / JCM 12287 / NRRL B-23963</strain>
    </source>
</reference>
<dbReference type="KEGG" id="oho:Oweho_0035"/>
<dbReference type="InterPro" id="IPR019207">
    <property type="entry name" value="DUF2092"/>
</dbReference>
<dbReference type="Pfam" id="PF09865">
    <property type="entry name" value="DUF2092"/>
    <property type="match status" value="1"/>
</dbReference>
<feature type="signal peptide" evidence="2">
    <location>
        <begin position="1"/>
        <end position="18"/>
    </location>
</feature>
<organism evidence="3 4">
    <name type="scientific">Owenweeksia hongkongensis (strain DSM 17368 / CIP 108786 / JCM 12287 / NRRL B-23963 / UST20020801)</name>
    <dbReference type="NCBI Taxonomy" id="926562"/>
    <lineage>
        <taxon>Bacteria</taxon>
        <taxon>Pseudomonadati</taxon>
        <taxon>Bacteroidota</taxon>
        <taxon>Flavobacteriia</taxon>
        <taxon>Flavobacteriales</taxon>
        <taxon>Owenweeksiaceae</taxon>
        <taxon>Owenweeksia</taxon>
    </lineage>
</organism>
<feature type="chain" id="PRO_5003515458" evidence="2">
    <location>
        <begin position="19"/>
        <end position="247"/>
    </location>
</feature>
<dbReference type="SUPFAM" id="SSF89392">
    <property type="entry name" value="Prokaryotic lipoproteins and lipoprotein localization factors"/>
    <property type="match status" value="1"/>
</dbReference>
<dbReference type="Gene3D" id="2.50.20.10">
    <property type="entry name" value="Lipoprotein localisation LolA/LolB/LppX"/>
    <property type="match status" value="1"/>
</dbReference>
<dbReference type="PATRIC" id="fig|926562.3.peg.33"/>
<evidence type="ECO:0000256" key="1">
    <source>
        <dbReference type="ARBA" id="ARBA00022729"/>
    </source>
</evidence>
<evidence type="ECO:0000313" key="3">
    <source>
        <dbReference type="EMBL" id="AEV31059.1"/>
    </source>
</evidence>
<dbReference type="EMBL" id="CP003156">
    <property type="protein sequence ID" value="AEV31059.1"/>
    <property type="molecule type" value="Genomic_DNA"/>
</dbReference>
<keyword evidence="1 2" id="KW-0732">Signal</keyword>
<evidence type="ECO:0000313" key="4">
    <source>
        <dbReference type="Proteomes" id="UP000005631"/>
    </source>
</evidence>
<name>G8R548_OWEHD</name>
<gene>
    <name evidence="3" type="ordered locus">Oweho_0035</name>
</gene>
<accession>G8R548</accession>